<evidence type="ECO:0000313" key="3">
    <source>
        <dbReference type="Proteomes" id="UP000636709"/>
    </source>
</evidence>
<reference evidence="2" key="1">
    <citation type="submission" date="2020-07" db="EMBL/GenBank/DDBJ databases">
        <title>Genome sequence and genetic diversity analysis of an under-domesticated orphan crop, white fonio (Digitaria exilis).</title>
        <authorList>
            <person name="Bennetzen J.L."/>
            <person name="Chen S."/>
            <person name="Ma X."/>
            <person name="Wang X."/>
            <person name="Yssel A.E.J."/>
            <person name="Chaluvadi S.R."/>
            <person name="Johnson M."/>
            <person name="Gangashetty P."/>
            <person name="Hamidou F."/>
            <person name="Sanogo M.D."/>
            <person name="Zwaenepoel A."/>
            <person name="Wallace J."/>
            <person name="Van De Peer Y."/>
            <person name="Van Deynze A."/>
        </authorList>
    </citation>
    <scope>NUCLEOTIDE SEQUENCE</scope>
    <source>
        <tissue evidence="2">Leaves</tissue>
    </source>
</reference>
<feature type="compositionally biased region" description="Polar residues" evidence="1">
    <location>
        <begin position="189"/>
        <end position="198"/>
    </location>
</feature>
<dbReference type="Pfam" id="PF04578">
    <property type="entry name" value="DUF594"/>
    <property type="match status" value="1"/>
</dbReference>
<dbReference type="PANTHER" id="PTHR31325">
    <property type="entry name" value="OS01G0798800 PROTEIN-RELATED"/>
    <property type="match status" value="1"/>
</dbReference>
<evidence type="ECO:0000256" key="1">
    <source>
        <dbReference type="SAM" id="MobiDB-lite"/>
    </source>
</evidence>
<dbReference type="Proteomes" id="UP000636709">
    <property type="component" value="Unassembled WGS sequence"/>
</dbReference>
<feature type="region of interest" description="Disordered" evidence="1">
    <location>
        <begin position="181"/>
        <end position="208"/>
    </location>
</feature>
<accession>A0A835BX34</accession>
<dbReference type="EMBL" id="JACEFO010001737">
    <property type="protein sequence ID" value="KAF8714242.1"/>
    <property type="molecule type" value="Genomic_DNA"/>
</dbReference>
<gene>
    <name evidence="2" type="ORF">HU200_027845</name>
</gene>
<dbReference type="OrthoDB" id="686547at2759"/>
<comment type="caution">
    <text evidence="2">The sequence shown here is derived from an EMBL/GenBank/DDBJ whole genome shotgun (WGS) entry which is preliminary data.</text>
</comment>
<organism evidence="2 3">
    <name type="scientific">Digitaria exilis</name>
    <dbReference type="NCBI Taxonomy" id="1010633"/>
    <lineage>
        <taxon>Eukaryota</taxon>
        <taxon>Viridiplantae</taxon>
        <taxon>Streptophyta</taxon>
        <taxon>Embryophyta</taxon>
        <taxon>Tracheophyta</taxon>
        <taxon>Spermatophyta</taxon>
        <taxon>Magnoliopsida</taxon>
        <taxon>Liliopsida</taxon>
        <taxon>Poales</taxon>
        <taxon>Poaceae</taxon>
        <taxon>PACMAD clade</taxon>
        <taxon>Panicoideae</taxon>
        <taxon>Panicodae</taxon>
        <taxon>Paniceae</taxon>
        <taxon>Anthephorinae</taxon>
        <taxon>Digitaria</taxon>
    </lineage>
</organism>
<name>A0A835BX34_9POAL</name>
<sequence>MHKNRRVAIALSRYCIYLMASAPELLLGPATQTTDIFRQTARRIRYVEAKDWLNSIGSNVLIHAMERKQAMRRTTTEFEDLAPIVMGMYFGKLLIGKEIPPPPGCTRRRSDDPWKLVALLWVQTLLYAAPYGDVEVHRQRLSQGGEFITHLWALLYHLGIDSWEHEEDAKKKEETFVEQMQKPVDDETTMTTSSSQQDAAGCRKGISTTVRLRRTRSLPTAGGLDY</sequence>
<dbReference type="AlphaFoldDB" id="A0A835BX34"/>
<keyword evidence="3" id="KW-1185">Reference proteome</keyword>
<dbReference type="InterPro" id="IPR007658">
    <property type="entry name" value="DUF594"/>
</dbReference>
<proteinExistence type="predicted"/>
<protein>
    <submittedName>
        <fullName evidence="2">Uncharacterized protein</fullName>
    </submittedName>
</protein>
<evidence type="ECO:0000313" key="2">
    <source>
        <dbReference type="EMBL" id="KAF8714242.1"/>
    </source>
</evidence>